<dbReference type="AlphaFoldDB" id="A0A8K0SKJ1"/>
<dbReference type="EMBL" id="JAGPNK010000010">
    <property type="protein sequence ID" value="KAH7312757.1"/>
    <property type="molecule type" value="Genomic_DNA"/>
</dbReference>
<accession>A0A8K0SKJ1</accession>
<comment type="caution">
    <text evidence="2">The sequence shown here is derived from an EMBL/GenBank/DDBJ whole genome shotgun (WGS) entry which is preliminary data.</text>
</comment>
<proteinExistence type="predicted"/>
<organism evidence="2 3">
    <name type="scientific">Stachybotrys elegans</name>
    <dbReference type="NCBI Taxonomy" id="80388"/>
    <lineage>
        <taxon>Eukaryota</taxon>
        <taxon>Fungi</taxon>
        <taxon>Dikarya</taxon>
        <taxon>Ascomycota</taxon>
        <taxon>Pezizomycotina</taxon>
        <taxon>Sordariomycetes</taxon>
        <taxon>Hypocreomycetidae</taxon>
        <taxon>Hypocreales</taxon>
        <taxon>Stachybotryaceae</taxon>
        <taxon>Stachybotrys</taxon>
    </lineage>
</organism>
<protein>
    <submittedName>
        <fullName evidence="2">Uncharacterized protein</fullName>
    </submittedName>
</protein>
<name>A0A8K0SKJ1_9HYPO</name>
<dbReference type="Proteomes" id="UP000813444">
    <property type="component" value="Unassembled WGS sequence"/>
</dbReference>
<evidence type="ECO:0000313" key="2">
    <source>
        <dbReference type="EMBL" id="KAH7312757.1"/>
    </source>
</evidence>
<sequence>MYIRIPATWTRNSAGENGSATTGGGAECFRRVACDGLTGKRGRDAGPRVSGEANEHRPCAQQRRACHESISILIIIFLLLRLRNNRATAPQCPHPDPSSEIFPPHHHLPSSLSGR</sequence>
<feature type="region of interest" description="Disordered" evidence="1">
    <location>
        <begin position="88"/>
        <end position="115"/>
    </location>
</feature>
<keyword evidence="3" id="KW-1185">Reference proteome</keyword>
<gene>
    <name evidence="2" type="ORF">B0I35DRAFT_462678</name>
</gene>
<reference evidence="2" key="1">
    <citation type="journal article" date="2021" name="Nat. Commun.">
        <title>Genetic determinants of endophytism in the Arabidopsis root mycobiome.</title>
        <authorList>
            <person name="Mesny F."/>
            <person name="Miyauchi S."/>
            <person name="Thiergart T."/>
            <person name="Pickel B."/>
            <person name="Atanasova L."/>
            <person name="Karlsson M."/>
            <person name="Huettel B."/>
            <person name="Barry K.W."/>
            <person name="Haridas S."/>
            <person name="Chen C."/>
            <person name="Bauer D."/>
            <person name="Andreopoulos W."/>
            <person name="Pangilinan J."/>
            <person name="LaButti K."/>
            <person name="Riley R."/>
            <person name="Lipzen A."/>
            <person name="Clum A."/>
            <person name="Drula E."/>
            <person name="Henrissat B."/>
            <person name="Kohler A."/>
            <person name="Grigoriev I.V."/>
            <person name="Martin F.M."/>
            <person name="Hacquard S."/>
        </authorList>
    </citation>
    <scope>NUCLEOTIDE SEQUENCE</scope>
    <source>
        <strain evidence="2">MPI-CAGE-CH-0235</strain>
    </source>
</reference>
<evidence type="ECO:0000313" key="3">
    <source>
        <dbReference type="Proteomes" id="UP000813444"/>
    </source>
</evidence>
<evidence type="ECO:0000256" key="1">
    <source>
        <dbReference type="SAM" id="MobiDB-lite"/>
    </source>
</evidence>